<evidence type="ECO:0000256" key="1">
    <source>
        <dbReference type="ARBA" id="ARBA00023015"/>
    </source>
</evidence>
<evidence type="ECO:0000256" key="3">
    <source>
        <dbReference type="ARBA" id="ARBA00023163"/>
    </source>
</evidence>
<reference evidence="5 6" key="1">
    <citation type="submission" date="2023-07" db="EMBL/GenBank/DDBJ databases">
        <title>Sequencing the genomes of 1000 actinobacteria strains.</title>
        <authorList>
            <person name="Klenk H.-P."/>
        </authorList>
    </citation>
    <scope>NUCLEOTIDE SEQUENCE [LARGE SCALE GENOMIC DNA]</scope>
    <source>
        <strain evidence="5 6">DSM 43749</strain>
    </source>
</reference>
<dbReference type="PANTHER" id="PTHR30154">
    <property type="entry name" value="LEUCINE-RESPONSIVE REGULATORY PROTEIN"/>
    <property type="match status" value="1"/>
</dbReference>
<keyword evidence="1" id="KW-0805">Transcription regulation</keyword>
<organism evidence="5 6">
    <name type="scientific">Saccharothrix longispora</name>
    <dbReference type="NCBI Taxonomy" id="33920"/>
    <lineage>
        <taxon>Bacteria</taxon>
        <taxon>Bacillati</taxon>
        <taxon>Actinomycetota</taxon>
        <taxon>Actinomycetes</taxon>
        <taxon>Pseudonocardiales</taxon>
        <taxon>Pseudonocardiaceae</taxon>
        <taxon>Saccharothrix</taxon>
    </lineage>
</organism>
<evidence type="ECO:0000313" key="5">
    <source>
        <dbReference type="EMBL" id="MDR6596395.1"/>
    </source>
</evidence>
<dbReference type="Pfam" id="PF01037">
    <property type="entry name" value="AsnC_trans_reg"/>
    <property type="match status" value="1"/>
</dbReference>
<dbReference type="SUPFAM" id="SSF54909">
    <property type="entry name" value="Dimeric alpha+beta barrel"/>
    <property type="match status" value="1"/>
</dbReference>
<dbReference type="SUPFAM" id="SSF46785">
    <property type="entry name" value="Winged helix' DNA-binding domain"/>
    <property type="match status" value="1"/>
</dbReference>
<protein>
    <submittedName>
        <fullName evidence="5">Lrp/AsnC family leucine-responsive transcriptional regulator</fullName>
    </submittedName>
</protein>
<dbReference type="PROSITE" id="PS50956">
    <property type="entry name" value="HTH_ASNC_2"/>
    <property type="match status" value="1"/>
</dbReference>
<dbReference type="InterPro" id="IPR011008">
    <property type="entry name" value="Dimeric_a/b-barrel"/>
</dbReference>
<dbReference type="PANTHER" id="PTHR30154:SF53">
    <property type="entry name" value="HTH-TYPE TRANSCRIPTIONAL REGULATOR LRPC"/>
    <property type="match status" value="1"/>
</dbReference>
<keyword evidence="3" id="KW-0804">Transcription</keyword>
<sequence length="160" mass="17339">MAVNLDATDWAILAELQRDGRLALTELGRRVNLGASATTERLRRLESTGVVTGYHAEVDLAKVGYAVLAVVRLKYPGNRHEPLHALLAERGEVLECLRTTGDDCYTLKVAATSMAHLERVVDELMAFGSTTTNVVYSRTLPYRGVSSPDEPRQAGVTAGA</sequence>
<gene>
    <name evidence="5" type="ORF">J2S66_004779</name>
</gene>
<dbReference type="Gene3D" id="1.10.10.10">
    <property type="entry name" value="Winged helix-like DNA-binding domain superfamily/Winged helix DNA-binding domain"/>
    <property type="match status" value="1"/>
</dbReference>
<evidence type="ECO:0000256" key="2">
    <source>
        <dbReference type="ARBA" id="ARBA00023125"/>
    </source>
</evidence>
<dbReference type="SMART" id="SM00344">
    <property type="entry name" value="HTH_ASNC"/>
    <property type="match status" value="1"/>
</dbReference>
<evidence type="ECO:0000259" key="4">
    <source>
        <dbReference type="PROSITE" id="PS50956"/>
    </source>
</evidence>
<dbReference type="PRINTS" id="PR00033">
    <property type="entry name" value="HTHASNC"/>
</dbReference>
<dbReference type="InterPro" id="IPR019887">
    <property type="entry name" value="Tscrpt_reg_AsnC/Lrp_C"/>
</dbReference>
<name>A0ABU1Q0G6_9PSEU</name>
<dbReference type="RefSeq" id="WP_310309479.1">
    <property type="nucleotide sequence ID" value="NZ_BAAAXB010000001.1"/>
</dbReference>
<dbReference type="InterPro" id="IPR036390">
    <property type="entry name" value="WH_DNA-bd_sf"/>
</dbReference>
<keyword evidence="2" id="KW-0238">DNA-binding</keyword>
<dbReference type="InterPro" id="IPR000485">
    <property type="entry name" value="AsnC-type_HTH_dom"/>
</dbReference>
<feature type="domain" description="HTH asnC-type" evidence="4">
    <location>
        <begin position="5"/>
        <end position="66"/>
    </location>
</feature>
<keyword evidence="6" id="KW-1185">Reference proteome</keyword>
<dbReference type="EMBL" id="JAVDSG010000001">
    <property type="protein sequence ID" value="MDR6596395.1"/>
    <property type="molecule type" value="Genomic_DNA"/>
</dbReference>
<dbReference type="InterPro" id="IPR019888">
    <property type="entry name" value="Tscrpt_reg_AsnC-like"/>
</dbReference>
<dbReference type="Gene3D" id="3.30.70.920">
    <property type="match status" value="1"/>
</dbReference>
<proteinExistence type="predicted"/>
<dbReference type="Proteomes" id="UP001268819">
    <property type="component" value="Unassembled WGS sequence"/>
</dbReference>
<dbReference type="InterPro" id="IPR036388">
    <property type="entry name" value="WH-like_DNA-bd_sf"/>
</dbReference>
<comment type="caution">
    <text evidence="5">The sequence shown here is derived from an EMBL/GenBank/DDBJ whole genome shotgun (WGS) entry which is preliminary data.</text>
</comment>
<accession>A0ABU1Q0G6</accession>
<dbReference type="Pfam" id="PF13404">
    <property type="entry name" value="HTH_AsnC-type"/>
    <property type="match status" value="1"/>
</dbReference>
<evidence type="ECO:0000313" key="6">
    <source>
        <dbReference type="Proteomes" id="UP001268819"/>
    </source>
</evidence>